<dbReference type="PROSITE" id="PS50850">
    <property type="entry name" value="MFS"/>
    <property type="match status" value="1"/>
</dbReference>
<feature type="transmembrane region" description="Helical" evidence="5">
    <location>
        <begin position="404"/>
        <end position="430"/>
    </location>
</feature>
<feature type="transmembrane region" description="Helical" evidence="5">
    <location>
        <begin position="185"/>
        <end position="207"/>
    </location>
</feature>
<dbReference type="PRINTS" id="PR01036">
    <property type="entry name" value="TCRTETB"/>
</dbReference>
<feature type="transmembrane region" description="Helical" evidence="5">
    <location>
        <begin position="375"/>
        <end position="398"/>
    </location>
</feature>
<evidence type="ECO:0000256" key="1">
    <source>
        <dbReference type="ARBA" id="ARBA00004651"/>
    </source>
</evidence>
<dbReference type="PROSITE" id="PS00217">
    <property type="entry name" value="SUGAR_TRANSPORT_2"/>
    <property type="match status" value="1"/>
</dbReference>
<evidence type="ECO:0000313" key="7">
    <source>
        <dbReference type="EMBL" id="EPD31457.1"/>
    </source>
</evidence>
<dbReference type="InterPro" id="IPR011701">
    <property type="entry name" value="MFS"/>
</dbReference>
<organism evidence="7 8">
    <name type="scientific">Gleimia europaea ACS-120-V-Col10b</name>
    <dbReference type="NCBI Taxonomy" id="883069"/>
    <lineage>
        <taxon>Bacteria</taxon>
        <taxon>Bacillati</taxon>
        <taxon>Actinomycetota</taxon>
        <taxon>Actinomycetes</taxon>
        <taxon>Actinomycetales</taxon>
        <taxon>Actinomycetaceae</taxon>
        <taxon>Gleimia</taxon>
    </lineage>
</organism>
<feature type="transmembrane region" description="Helical" evidence="5">
    <location>
        <begin position="29"/>
        <end position="53"/>
    </location>
</feature>
<feature type="transmembrane region" description="Helical" evidence="5">
    <location>
        <begin position="153"/>
        <end position="179"/>
    </location>
</feature>
<keyword evidence="8" id="KW-1185">Reference proteome</keyword>
<evidence type="ECO:0000259" key="6">
    <source>
        <dbReference type="PROSITE" id="PS50850"/>
    </source>
</evidence>
<evidence type="ECO:0000256" key="4">
    <source>
        <dbReference type="ARBA" id="ARBA00023136"/>
    </source>
</evidence>
<feature type="transmembrane region" description="Helical" evidence="5">
    <location>
        <begin position="477"/>
        <end position="499"/>
    </location>
</feature>
<evidence type="ECO:0000256" key="2">
    <source>
        <dbReference type="ARBA" id="ARBA00022692"/>
    </source>
</evidence>
<keyword evidence="3 5" id="KW-1133">Transmembrane helix</keyword>
<feature type="transmembrane region" description="Helical" evidence="5">
    <location>
        <begin position="245"/>
        <end position="262"/>
    </location>
</feature>
<dbReference type="Gene3D" id="1.20.1250.20">
    <property type="entry name" value="MFS general substrate transporter like domains"/>
    <property type="match status" value="1"/>
</dbReference>
<dbReference type="InterPro" id="IPR005829">
    <property type="entry name" value="Sugar_transporter_CS"/>
</dbReference>
<feature type="transmembrane region" description="Helical" evidence="5">
    <location>
        <begin position="120"/>
        <end position="141"/>
    </location>
</feature>
<protein>
    <recommendedName>
        <fullName evidence="6">Major facilitator superfamily (MFS) profile domain-containing protein</fullName>
    </recommendedName>
</protein>
<dbReference type="InterPro" id="IPR020846">
    <property type="entry name" value="MFS_dom"/>
</dbReference>
<feature type="domain" description="Major facilitator superfamily (MFS) profile" evidence="6">
    <location>
        <begin position="29"/>
        <end position="503"/>
    </location>
</feature>
<evidence type="ECO:0000313" key="8">
    <source>
        <dbReference type="Proteomes" id="UP000014387"/>
    </source>
</evidence>
<keyword evidence="2 5" id="KW-0812">Transmembrane</keyword>
<gene>
    <name evidence="7" type="ORF">HMPREF9238_01231</name>
</gene>
<keyword evidence="4 5" id="KW-0472">Membrane</keyword>
<dbReference type="GO" id="GO:0005886">
    <property type="term" value="C:plasma membrane"/>
    <property type="evidence" value="ECO:0007669"/>
    <property type="project" value="UniProtKB-SubCell"/>
</dbReference>
<evidence type="ECO:0000256" key="5">
    <source>
        <dbReference type="SAM" id="Phobius"/>
    </source>
</evidence>
<dbReference type="GO" id="GO:0022857">
    <property type="term" value="F:transmembrane transporter activity"/>
    <property type="evidence" value="ECO:0007669"/>
    <property type="project" value="InterPro"/>
</dbReference>
<reference evidence="7 8" key="1">
    <citation type="submission" date="2013-05" db="EMBL/GenBank/DDBJ databases">
        <title>The Genome Sequence of Actinomyces europaeus ACS-120-V-COL10B.</title>
        <authorList>
            <consortium name="The Broad Institute Genomics Platform"/>
            <person name="Earl A."/>
            <person name="Ward D."/>
            <person name="Feldgarden M."/>
            <person name="Gevers D."/>
            <person name="Saerens B."/>
            <person name="Vaneechoutte M."/>
            <person name="Walker B."/>
            <person name="Young S."/>
            <person name="Zeng Q."/>
            <person name="Gargeya S."/>
            <person name="Fitzgerald M."/>
            <person name="Haas B."/>
            <person name="Abouelleil A."/>
            <person name="Allen A.W."/>
            <person name="Alvarado L."/>
            <person name="Arachchi H.M."/>
            <person name="Berlin A.M."/>
            <person name="Chapman S.B."/>
            <person name="Gainer-Dewar J."/>
            <person name="Goldberg J."/>
            <person name="Griggs A."/>
            <person name="Gujja S."/>
            <person name="Hansen M."/>
            <person name="Howarth C."/>
            <person name="Imamovic A."/>
            <person name="Ireland A."/>
            <person name="Larimer J."/>
            <person name="McCowan C."/>
            <person name="Murphy C."/>
            <person name="Pearson M."/>
            <person name="Poon T.W."/>
            <person name="Priest M."/>
            <person name="Roberts A."/>
            <person name="Saif S."/>
            <person name="Shea T."/>
            <person name="Sisk P."/>
            <person name="Sykes S."/>
            <person name="Wortman J."/>
            <person name="Nusbaum C."/>
            <person name="Birren B."/>
        </authorList>
    </citation>
    <scope>NUCLEOTIDE SEQUENCE [LARGE SCALE GENOMIC DNA]</scope>
    <source>
        <strain evidence="7 8">ACS-120-V-Col10b</strain>
    </source>
</reference>
<feature type="transmembrane region" description="Helical" evidence="5">
    <location>
        <begin position="315"/>
        <end position="335"/>
    </location>
</feature>
<dbReference type="RefSeq" id="WP_016444568.1">
    <property type="nucleotide sequence ID" value="NZ_KE150266.1"/>
</dbReference>
<dbReference type="Gene3D" id="1.20.1720.10">
    <property type="entry name" value="Multidrug resistance protein D"/>
    <property type="match status" value="1"/>
</dbReference>
<dbReference type="EMBL" id="AGWN01000001">
    <property type="protein sequence ID" value="EPD31457.1"/>
    <property type="molecule type" value="Genomic_DNA"/>
</dbReference>
<feature type="transmembrane region" description="Helical" evidence="5">
    <location>
        <begin position="451"/>
        <end position="471"/>
    </location>
</feature>
<comment type="subcellular location">
    <subcellularLocation>
        <location evidence="1">Cell membrane</location>
        <topology evidence="1">Multi-pass membrane protein</topology>
    </subcellularLocation>
</comment>
<dbReference type="Proteomes" id="UP000014387">
    <property type="component" value="Unassembled WGS sequence"/>
</dbReference>
<sequence>MADSFTPGDSFDGEIRVPGVERVFKPRKILAVLLIPLAMSLIAVSSVNIALATIGVGLNASDSDLQWVLSGYALAIGIVLVPAGRLGDLIGRGTLFQIGLITFVVGSILSGLAPDPTFLNIARIIQGIGGGLFSPQVMGIIQQTFKGQARAKAFGLFGMTVAVAVSIGPVLAGALITLFGEEHGWRYTFFINVPFGVIGFILALYWLPFANERRRAAARRARRQTKKNGQTLPARQRQKIDLDPIGIILLVTAVLGIMYPFTVRPLRWQLALIFALAIALLYAWWKWEAHYTKRGNYPLVNLDLLKIPSFSMGTIVAGAYFLGSTTTYTIIAMYLQMGLGASAMVAGTIALPSSLFSAIAARWASKRALKTGRKVVQISLILMIIGSLFTAVSVALIASQGVNLWWMAAPLALFGFGQGAFGAVNQTLALQDVPIQHGGTAGGVKQTVERIATAIGNAIMTAIYFATAPMYGFHNAVLIAFIAIITAQLFALLVGYLDLRRARKA</sequence>
<proteinExistence type="predicted"/>
<accession>A0A9W5RFI1</accession>
<dbReference type="SUPFAM" id="SSF103473">
    <property type="entry name" value="MFS general substrate transporter"/>
    <property type="match status" value="1"/>
</dbReference>
<name>A0A9W5RFI1_9ACTO</name>
<feature type="transmembrane region" description="Helical" evidence="5">
    <location>
        <begin position="268"/>
        <end position="285"/>
    </location>
</feature>
<feature type="transmembrane region" description="Helical" evidence="5">
    <location>
        <begin position="341"/>
        <end position="363"/>
    </location>
</feature>
<dbReference type="CDD" id="cd17321">
    <property type="entry name" value="MFS_MMR_MDR_like"/>
    <property type="match status" value="1"/>
</dbReference>
<dbReference type="OrthoDB" id="9781469at2"/>
<evidence type="ECO:0000256" key="3">
    <source>
        <dbReference type="ARBA" id="ARBA00022989"/>
    </source>
</evidence>
<comment type="caution">
    <text evidence="7">The sequence shown here is derived from an EMBL/GenBank/DDBJ whole genome shotgun (WGS) entry which is preliminary data.</text>
</comment>
<dbReference type="Pfam" id="PF07690">
    <property type="entry name" value="MFS_1"/>
    <property type="match status" value="1"/>
</dbReference>
<dbReference type="InterPro" id="IPR036259">
    <property type="entry name" value="MFS_trans_sf"/>
</dbReference>
<dbReference type="PANTHER" id="PTHR42718">
    <property type="entry name" value="MAJOR FACILITATOR SUPERFAMILY MULTIDRUG TRANSPORTER MFSC"/>
    <property type="match status" value="1"/>
</dbReference>
<feature type="transmembrane region" description="Helical" evidence="5">
    <location>
        <begin position="95"/>
        <end position="114"/>
    </location>
</feature>
<dbReference type="PANTHER" id="PTHR42718:SF39">
    <property type="entry name" value="ACTINORHODIN TRANSPORTER-RELATED"/>
    <property type="match status" value="1"/>
</dbReference>
<dbReference type="AlphaFoldDB" id="A0A9W5RFI1"/>
<feature type="transmembrane region" description="Helical" evidence="5">
    <location>
        <begin position="65"/>
        <end position="83"/>
    </location>
</feature>